<gene>
    <name evidence="3" type="ORF">R3P38DRAFT_3329644</name>
</gene>
<feature type="domain" description="DUF6589" evidence="2">
    <location>
        <begin position="391"/>
        <end position="761"/>
    </location>
</feature>
<evidence type="ECO:0000259" key="2">
    <source>
        <dbReference type="Pfam" id="PF20231"/>
    </source>
</evidence>
<dbReference type="Pfam" id="PF20231">
    <property type="entry name" value="DUF6589"/>
    <property type="match status" value="1"/>
</dbReference>
<dbReference type="EMBL" id="JAWWNJ010000099">
    <property type="protein sequence ID" value="KAK6996140.1"/>
    <property type="molecule type" value="Genomic_DNA"/>
</dbReference>
<feature type="region of interest" description="Disordered" evidence="1">
    <location>
        <begin position="1"/>
        <end position="52"/>
    </location>
</feature>
<organism evidence="3 4">
    <name type="scientific">Favolaschia claudopus</name>
    <dbReference type="NCBI Taxonomy" id="2862362"/>
    <lineage>
        <taxon>Eukaryota</taxon>
        <taxon>Fungi</taxon>
        <taxon>Dikarya</taxon>
        <taxon>Basidiomycota</taxon>
        <taxon>Agaricomycotina</taxon>
        <taxon>Agaricomycetes</taxon>
        <taxon>Agaricomycetidae</taxon>
        <taxon>Agaricales</taxon>
        <taxon>Marasmiineae</taxon>
        <taxon>Mycenaceae</taxon>
        <taxon>Favolaschia</taxon>
    </lineage>
</organism>
<feature type="compositionally biased region" description="Low complexity" evidence="1">
    <location>
        <begin position="30"/>
        <end position="46"/>
    </location>
</feature>
<evidence type="ECO:0000256" key="1">
    <source>
        <dbReference type="SAM" id="MobiDB-lite"/>
    </source>
</evidence>
<evidence type="ECO:0000313" key="4">
    <source>
        <dbReference type="Proteomes" id="UP001362999"/>
    </source>
</evidence>
<protein>
    <recommendedName>
        <fullName evidence="2">DUF6589 domain-containing protein</fullName>
    </recommendedName>
</protein>
<reference evidence="3 4" key="1">
    <citation type="journal article" date="2024" name="J Genomics">
        <title>Draft genome sequencing and assembly of Favolaschia claudopus CIRM-BRFM 2984 isolated from oak limbs.</title>
        <authorList>
            <person name="Navarro D."/>
            <person name="Drula E."/>
            <person name="Chaduli D."/>
            <person name="Cazenave R."/>
            <person name="Ahrendt S."/>
            <person name="Wang J."/>
            <person name="Lipzen A."/>
            <person name="Daum C."/>
            <person name="Barry K."/>
            <person name="Grigoriev I.V."/>
            <person name="Favel A."/>
            <person name="Rosso M.N."/>
            <person name="Martin F."/>
        </authorList>
    </citation>
    <scope>NUCLEOTIDE SEQUENCE [LARGE SCALE GENOMIC DNA]</scope>
    <source>
        <strain evidence="3 4">CIRM-BRFM 2984</strain>
    </source>
</reference>
<evidence type="ECO:0000313" key="3">
    <source>
        <dbReference type="EMBL" id="KAK6996140.1"/>
    </source>
</evidence>
<name>A0AAV9ZYY8_9AGAR</name>
<dbReference type="Proteomes" id="UP001362999">
    <property type="component" value="Unassembled WGS sequence"/>
</dbReference>
<sequence length="762" mass="86136">MDFRPVDPTTFFAKPTPRPKKPPPAPSTPVTPASQSAPAPSSSQQRLRAPRRTKWEKMHDILGHISKDLDGLGNFLELLFYHRPHGTKDVRTSRHKTMVTHFLQGKANVKMGHIIDLIYHHRQSQPPTDSPERDLAFSYQAEYTSISYARPSLSSWALILVGKEARREIGRLTKNDPTDPTDKTQLRASTNGRVEGAVVADWDTLAENMNISQIAAKYARHGAVPWYLTEMMTTSERNGVIVVRKRRPHATIQVGAISSFTLARNRYASGNLALPLAVWQFSCRSHVAEKRIFSRFGFTVHDTTARACLDSLSDTGLEKLRQSIADGIARGEMVWQYTLDNVQQFCRQRDLRLGRQDVLKVGCAATAILLEDCAPGAFNLQDHLDRVMKQERKDMTTDSLYSDIDWDYIHELTALHWVRILVEFLPQLAPLRLQLNATFHSDKMTKRRLPPNRKTVVQPLGTNAERETETQGMMRAMLDFEAQMGLDEKAMEGLIITVPIWDGASIAAMWRIKKYLSAHPDHYKAFRNRVPPGPEIWHTRWTQLNSISANCYGSSSAQDPFALSKSATAAGAKRPSDLKKVDFWPISRSMTLFFEARVLDCWRIFFGVEDLLTDFPTPNSTLPELDTLWANARALVRRYASQDGYHQALNRDFYDSSSPEKRVPLGTPWTRAVEEQSISSEPSNENAMDVDENAETAAHLGEYIGPGEQAPEVALSDVEDVPKKRKRKSKKTANHVEAVDFAGDRTLANECLFLQDMGWWVI</sequence>
<dbReference type="InterPro" id="IPR046496">
    <property type="entry name" value="DUF6589"/>
</dbReference>
<keyword evidence="4" id="KW-1185">Reference proteome</keyword>
<accession>A0AAV9ZYY8</accession>
<dbReference type="AlphaFoldDB" id="A0AAV9ZYY8"/>
<proteinExistence type="predicted"/>
<comment type="caution">
    <text evidence="3">The sequence shown here is derived from an EMBL/GenBank/DDBJ whole genome shotgun (WGS) entry which is preliminary data.</text>
</comment>